<comment type="caution">
    <text evidence="1">The sequence shown here is derived from an EMBL/GenBank/DDBJ whole genome shotgun (WGS) entry which is preliminary data.</text>
</comment>
<proteinExistence type="predicted"/>
<dbReference type="RefSeq" id="WP_120541104.1">
    <property type="nucleotide sequence ID" value="NZ_RAVZ01000078.1"/>
</dbReference>
<name>A0A3A8J902_9BACT</name>
<dbReference type="SUPFAM" id="SSF53756">
    <property type="entry name" value="UDP-Glycosyltransferase/glycogen phosphorylase"/>
    <property type="match status" value="1"/>
</dbReference>
<dbReference type="GO" id="GO:0008194">
    <property type="term" value="F:UDP-glycosyltransferase activity"/>
    <property type="evidence" value="ECO:0007669"/>
    <property type="project" value="InterPro"/>
</dbReference>
<evidence type="ECO:0008006" key="3">
    <source>
        <dbReference type="Google" id="ProtNLM"/>
    </source>
</evidence>
<dbReference type="Pfam" id="PF00201">
    <property type="entry name" value="UDPGT"/>
    <property type="match status" value="1"/>
</dbReference>
<dbReference type="OrthoDB" id="139086at2"/>
<reference evidence="2" key="1">
    <citation type="submission" date="2018-09" db="EMBL/GenBank/DDBJ databases">
        <authorList>
            <person name="Livingstone P.G."/>
            <person name="Whitworth D.E."/>
        </authorList>
    </citation>
    <scope>NUCLEOTIDE SEQUENCE [LARGE SCALE GENOMIC DNA]</scope>
    <source>
        <strain evidence="2">CA054A</strain>
    </source>
</reference>
<dbReference type="CDD" id="cd03784">
    <property type="entry name" value="GT1_Gtf-like"/>
    <property type="match status" value="1"/>
</dbReference>
<dbReference type="AlphaFoldDB" id="A0A3A8J902"/>
<gene>
    <name evidence="1" type="ORF">D7V88_13815</name>
</gene>
<dbReference type="Proteomes" id="UP000268094">
    <property type="component" value="Unassembled WGS sequence"/>
</dbReference>
<dbReference type="Gene3D" id="3.40.50.2000">
    <property type="entry name" value="Glycogen Phosphorylase B"/>
    <property type="match status" value="2"/>
</dbReference>
<accession>A0A3A8J902</accession>
<dbReference type="InterPro" id="IPR050426">
    <property type="entry name" value="Glycosyltransferase_28"/>
</dbReference>
<dbReference type="EMBL" id="RAVZ01000078">
    <property type="protein sequence ID" value="RKG88704.1"/>
    <property type="molecule type" value="Genomic_DNA"/>
</dbReference>
<evidence type="ECO:0000313" key="2">
    <source>
        <dbReference type="Proteomes" id="UP000268094"/>
    </source>
</evidence>
<sequence length="438" mass="47388">MFTIVIAPLPVPGHVNPSLRLARSLQRAGHRVVYLGIPEIEDEVRAEGFDFRAVFGDVLPKGRVAELRGAASRLKGFSLLGFLRTQVLALNQVLLRLEAGELEGVLREVGAELLVCDEKLRHLAVLGHGLKLPVLQMNVTVPPEFIPLPAGAKRGPGRGAAIPFEGLLVALGLVPRLRASLEALAKKHGYPLRRERGHLALERALSPELLLCPREFAEVRVKGAPGEYCFTEPCIDLERQEADFPWEQLDDGRPLVSFALGTLAGNSPHHRSLLQAAFDAAALRPDWRFVIAVGSTFDPASFPARANVVAVRVAPQLGLLRRAAVMVNHAGTNSVKECIAFGVPMVAIPLQFDQPDIGRLVEMHGVGRVLAPRDVTAERLAAALDDVLDTDSYRDACLKLREHFRRAEAGPGAAGAIEDFLARRASRLPDGAQVPATG</sequence>
<dbReference type="GO" id="GO:0017000">
    <property type="term" value="P:antibiotic biosynthetic process"/>
    <property type="evidence" value="ECO:0007669"/>
    <property type="project" value="UniProtKB-ARBA"/>
</dbReference>
<organism evidence="1 2">
    <name type="scientific">Corallococcus terminator</name>
    <dbReference type="NCBI Taxonomy" id="2316733"/>
    <lineage>
        <taxon>Bacteria</taxon>
        <taxon>Pseudomonadati</taxon>
        <taxon>Myxococcota</taxon>
        <taxon>Myxococcia</taxon>
        <taxon>Myxococcales</taxon>
        <taxon>Cystobacterineae</taxon>
        <taxon>Myxococcaceae</taxon>
        <taxon>Corallococcus</taxon>
    </lineage>
</organism>
<dbReference type="PANTHER" id="PTHR48050">
    <property type="entry name" value="STEROL 3-BETA-GLUCOSYLTRANSFERASE"/>
    <property type="match status" value="1"/>
</dbReference>
<dbReference type="InterPro" id="IPR002213">
    <property type="entry name" value="UDP_glucos_trans"/>
</dbReference>
<keyword evidence="2" id="KW-1185">Reference proteome</keyword>
<protein>
    <recommendedName>
        <fullName evidence="3">Glycosyltransferase</fullName>
    </recommendedName>
</protein>
<evidence type="ECO:0000313" key="1">
    <source>
        <dbReference type="EMBL" id="RKG88704.1"/>
    </source>
</evidence>
<dbReference type="PANTHER" id="PTHR48050:SF13">
    <property type="entry name" value="STEROL 3-BETA-GLUCOSYLTRANSFERASE UGT80A2"/>
    <property type="match status" value="1"/>
</dbReference>